<comment type="caution">
    <text evidence="4">The sequence shown here is derived from an EMBL/GenBank/DDBJ whole genome shotgun (WGS) entry which is preliminary data.</text>
</comment>
<dbReference type="Pfam" id="PF01668">
    <property type="entry name" value="SmpB"/>
    <property type="match status" value="1"/>
</dbReference>
<reference evidence="4 5" key="1">
    <citation type="submission" date="2017-09" db="EMBL/GenBank/DDBJ databases">
        <title>Depth-based differentiation of microbial function through sediment-hosted aquifers and enrichment of novel symbionts in the deep terrestrial subsurface.</title>
        <authorList>
            <person name="Probst A.J."/>
            <person name="Ladd B."/>
            <person name="Jarett J.K."/>
            <person name="Geller-Mcgrath D.E."/>
            <person name="Sieber C.M."/>
            <person name="Emerson J.B."/>
            <person name="Anantharaman K."/>
            <person name="Thomas B.C."/>
            <person name="Malmstrom R."/>
            <person name="Stieglmeier M."/>
            <person name="Klingl A."/>
            <person name="Woyke T."/>
            <person name="Ryan C.M."/>
            <person name="Banfield J.F."/>
        </authorList>
    </citation>
    <scope>NUCLEOTIDE SEQUENCE [LARGE SCALE GENOMIC DNA]</scope>
    <source>
        <strain evidence="4">CG07_land_8_20_14_0_80_42_15</strain>
    </source>
</reference>
<gene>
    <name evidence="3" type="primary">smpB</name>
    <name evidence="4" type="ORF">COS99_08520</name>
</gene>
<dbReference type="SUPFAM" id="SSF74982">
    <property type="entry name" value="Small protein B (SmpB)"/>
    <property type="match status" value="1"/>
</dbReference>
<proteinExistence type="inferred from homology"/>
<dbReference type="NCBIfam" id="TIGR00086">
    <property type="entry name" value="smpB"/>
    <property type="match status" value="1"/>
</dbReference>
<name>A0A2J0KQA2_9BACT</name>
<dbReference type="GO" id="GO:0070929">
    <property type="term" value="P:trans-translation"/>
    <property type="evidence" value="ECO:0007669"/>
    <property type="project" value="UniProtKB-UniRule"/>
</dbReference>
<dbReference type="InterPro" id="IPR023620">
    <property type="entry name" value="SmpB"/>
</dbReference>
<dbReference type="Proteomes" id="UP000230052">
    <property type="component" value="Unassembled WGS sequence"/>
</dbReference>
<dbReference type="GO" id="GO:0005829">
    <property type="term" value="C:cytosol"/>
    <property type="evidence" value="ECO:0007669"/>
    <property type="project" value="TreeGrafter"/>
</dbReference>
<dbReference type="PANTHER" id="PTHR30308">
    <property type="entry name" value="TMRNA-BINDING COMPONENT OF TRANS-TRANSLATION TAGGING COMPLEX"/>
    <property type="match status" value="1"/>
</dbReference>
<organism evidence="4 5">
    <name type="scientific">Candidatus Aquitaenariimonas noxiae</name>
    <dbReference type="NCBI Taxonomy" id="1974741"/>
    <lineage>
        <taxon>Bacteria</taxon>
        <taxon>Pseudomonadati</taxon>
        <taxon>Candidatus Omnitrophota</taxon>
        <taxon>Candidatus Aquitaenariimonas</taxon>
    </lineage>
</organism>
<dbReference type="CDD" id="cd09294">
    <property type="entry name" value="SmpB"/>
    <property type="match status" value="1"/>
</dbReference>
<comment type="subcellular location">
    <subcellularLocation>
        <location evidence="3">Cytoplasm</location>
    </subcellularLocation>
    <text evidence="3">The tmRNA-SmpB complex associates with stalled 70S ribosomes.</text>
</comment>
<keyword evidence="2 3" id="KW-0694">RNA-binding</keyword>
<dbReference type="NCBIfam" id="NF003843">
    <property type="entry name" value="PRK05422.1"/>
    <property type="match status" value="1"/>
</dbReference>
<evidence type="ECO:0000256" key="3">
    <source>
        <dbReference type="HAMAP-Rule" id="MF_00023"/>
    </source>
</evidence>
<dbReference type="EMBL" id="PEWV01000076">
    <property type="protein sequence ID" value="PIU40818.1"/>
    <property type="molecule type" value="Genomic_DNA"/>
</dbReference>
<dbReference type="PANTHER" id="PTHR30308:SF2">
    <property type="entry name" value="SSRA-BINDING PROTEIN"/>
    <property type="match status" value="1"/>
</dbReference>
<dbReference type="InterPro" id="IPR020081">
    <property type="entry name" value="SsrA-bd_prot_CS"/>
</dbReference>
<dbReference type="PROSITE" id="PS01317">
    <property type="entry name" value="SSRP"/>
    <property type="match status" value="1"/>
</dbReference>
<dbReference type="HAMAP" id="MF_00023">
    <property type="entry name" value="SmpB"/>
    <property type="match status" value="1"/>
</dbReference>
<dbReference type="Gene3D" id="2.40.280.10">
    <property type="match status" value="1"/>
</dbReference>
<evidence type="ECO:0000313" key="4">
    <source>
        <dbReference type="EMBL" id="PIU40818.1"/>
    </source>
</evidence>
<evidence type="ECO:0000256" key="2">
    <source>
        <dbReference type="ARBA" id="ARBA00022884"/>
    </source>
</evidence>
<protein>
    <recommendedName>
        <fullName evidence="3">SsrA-binding protein</fullName>
    </recommendedName>
    <alternativeName>
        <fullName evidence="3">Small protein B</fullName>
    </alternativeName>
</protein>
<comment type="similarity">
    <text evidence="3">Belongs to the SmpB family.</text>
</comment>
<dbReference type="GO" id="GO:0003723">
    <property type="term" value="F:RNA binding"/>
    <property type="evidence" value="ECO:0007669"/>
    <property type="project" value="UniProtKB-UniRule"/>
</dbReference>
<sequence length="154" mass="18529">MKENNANVIATNRQAYRDYEVVESFEAGIELRGNEVKSLRERRVNFKDSFARVEKEEVFLYNLHITPYKYATSENIDPTRARKLLLHKSHIKRLIWQTSQKGFTLIPLKLYFKNNFAKAEIALAKGKRMYDRRETIKRREEERSIRRILHDKKR</sequence>
<keyword evidence="1 3" id="KW-0963">Cytoplasm</keyword>
<dbReference type="AlphaFoldDB" id="A0A2J0KQA2"/>
<comment type="function">
    <text evidence="3">Required for rescue of stalled ribosomes mediated by trans-translation. Binds to transfer-messenger RNA (tmRNA), required for stable association of tmRNA with ribosomes. tmRNA and SmpB together mimic tRNA shape, replacing the anticodon stem-loop with SmpB. tmRNA is encoded by the ssrA gene; the 2 termini fold to resemble tRNA(Ala) and it encodes a 'tag peptide', a short internal open reading frame. During trans-translation Ala-aminoacylated tmRNA acts like a tRNA, entering the A-site of stalled ribosomes, displacing the stalled mRNA. The ribosome then switches to translate the ORF on the tmRNA; the nascent peptide is terminated with the 'tag peptide' encoded by the tmRNA and targeted for degradation. The ribosome is freed to recommence translation, which seems to be the essential function of trans-translation.</text>
</comment>
<evidence type="ECO:0000256" key="1">
    <source>
        <dbReference type="ARBA" id="ARBA00022490"/>
    </source>
</evidence>
<evidence type="ECO:0000313" key="5">
    <source>
        <dbReference type="Proteomes" id="UP000230052"/>
    </source>
</evidence>
<dbReference type="InterPro" id="IPR000037">
    <property type="entry name" value="SsrA-bd_prot"/>
</dbReference>
<accession>A0A2J0KQA2</accession>
<dbReference type="GO" id="GO:0070930">
    <property type="term" value="P:trans-translation-dependent protein tagging"/>
    <property type="evidence" value="ECO:0007669"/>
    <property type="project" value="TreeGrafter"/>
</dbReference>